<comment type="caution">
    <text evidence="4">The sequence shown here is derived from an EMBL/GenBank/DDBJ whole genome shotgun (WGS) entry which is preliminary data.</text>
</comment>
<dbReference type="PANTHER" id="PTHR42811">
    <property type="entry name" value="SERINE ACETYLTRANSFERASE"/>
    <property type="match status" value="1"/>
</dbReference>
<dbReference type="AlphaFoldDB" id="A0A271IUX5"/>
<dbReference type="RefSeq" id="WP_095508628.1">
    <property type="nucleotide sequence ID" value="NZ_MQWD01000001.1"/>
</dbReference>
<keyword evidence="2" id="KW-0808">Transferase</keyword>
<evidence type="ECO:0008006" key="6">
    <source>
        <dbReference type="Google" id="ProtNLM"/>
    </source>
</evidence>
<dbReference type="Gene3D" id="2.160.10.10">
    <property type="entry name" value="Hexapeptide repeat proteins"/>
    <property type="match status" value="1"/>
</dbReference>
<accession>A0A271IUX5</accession>
<dbReference type="EMBL" id="MQWD01000001">
    <property type="protein sequence ID" value="PAP75002.1"/>
    <property type="molecule type" value="Genomic_DNA"/>
</dbReference>
<keyword evidence="5" id="KW-1185">Reference proteome</keyword>
<dbReference type="GO" id="GO:0008652">
    <property type="term" value="P:amino acid biosynthetic process"/>
    <property type="evidence" value="ECO:0007669"/>
    <property type="project" value="UniProtKB-KW"/>
</dbReference>
<dbReference type="NCBIfam" id="NF041874">
    <property type="entry name" value="EPS_EpsC"/>
    <property type="match status" value="1"/>
</dbReference>
<dbReference type="CDD" id="cd03354">
    <property type="entry name" value="LbH_SAT"/>
    <property type="match status" value="1"/>
</dbReference>
<dbReference type="InterPro" id="IPR011004">
    <property type="entry name" value="Trimer_LpxA-like_sf"/>
</dbReference>
<dbReference type="SUPFAM" id="SSF51161">
    <property type="entry name" value="Trimeric LpxA-like enzymes"/>
    <property type="match status" value="1"/>
</dbReference>
<gene>
    <name evidence="4" type="ORF">BSZ37_00320</name>
</gene>
<protein>
    <recommendedName>
        <fullName evidence="6">Serine O-acetyltransferase</fullName>
    </recommendedName>
</protein>
<evidence type="ECO:0000313" key="4">
    <source>
        <dbReference type="EMBL" id="PAP75002.1"/>
    </source>
</evidence>
<dbReference type="GO" id="GO:0016746">
    <property type="term" value="F:acyltransferase activity"/>
    <property type="evidence" value="ECO:0007669"/>
    <property type="project" value="UniProtKB-KW"/>
</dbReference>
<reference evidence="4 5" key="1">
    <citation type="submission" date="2016-11" db="EMBL/GenBank/DDBJ databases">
        <title>Study of marine rhodopsin-containing bacteria.</title>
        <authorList>
            <person name="Yoshizawa S."/>
            <person name="Kumagai Y."/>
            <person name="Kogure K."/>
        </authorList>
    </citation>
    <scope>NUCLEOTIDE SEQUENCE [LARGE SCALE GENOMIC DNA]</scope>
    <source>
        <strain evidence="4 5">SAORIC-28</strain>
    </source>
</reference>
<dbReference type="InterPro" id="IPR045304">
    <property type="entry name" value="LbH_SAT"/>
</dbReference>
<dbReference type="Proteomes" id="UP000216339">
    <property type="component" value="Unassembled WGS sequence"/>
</dbReference>
<organism evidence="4 5">
    <name type="scientific">Rubrivirga marina</name>
    <dbReference type="NCBI Taxonomy" id="1196024"/>
    <lineage>
        <taxon>Bacteria</taxon>
        <taxon>Pseudomonadati</taxon>
        <taxon>Rhodothermota</taxon>
        <taxon>Rhodothermia</taxon>
        <taxon>Rhodothermales</taxon>
        <taxon>Rubricoccaceae</taxon>
        <taxon>Rubrivirga</taxon>
    </lineage>
</organism>
<dbReference type="InterPro" id="IPR042122">
    <property type="entry name" value="Ser_AcTrfase_N_sf"/>
</dbReference>
<dbReference type="OrthoDB" id="9801456at2"/>
<evidence type="ECO:0000313" key="5">
    <source>
        <dbReference type="Proteomes" id="UP000216339"/>
    </source>
</evidence>
<sequence>MTSPTPPASFDPDAFADDVAARRRAHVERAPSVDLAEAVVDGALALLFPAFAAERPGDVRVEVGRFRSLARDLLAPVAPDHAEALADCLLAALPDLRERLEEDARATAAGDPAAESVEEVVLAYPGFTATAVHRIAHALYGHGVPLVPRVLAEVAHRRTGVDIHPGAQIGRAFAVDHGTGVVIGETAVVGDRVRVFQGVTLGALFVDKGLARTKRHPTVEDDVVLYANATVLGGETVVGAGSVIGGNVWLTRSVPPGSVVTHVARLRTQDGQTQAMPEYVI</sequence>
<keyword evidence="3" id="KW-0012">Acyltransferase</keyword>
<dbReference type="InterPro" id="IPR053376">
    <property type="entry name" value="Serine_acetyltransferase"/>
</dbReference>
<dbReference type="Gene3D" id="1.10.3130.10">
    <property type="entry name" value="serine acetyltransferase, domain 1"/>
    <property type="match status" value="1"/>
</dbReference>
<keyword evidence="1" id="KW-0028">Amino-acid biosynthesis</keyword>
<name>A0A271IUX5_9BACT</name>
<evidence type="ECO:0000256" key="2">
    <source>
        <dbReference type="ARBA" id="ARBA00022679"/>
    </source>
</evidence>
<proteinExistence type="predicted"/>
<evidence type="ECO:0000256" key="1">
    <source>
        <dbReference type="ARBA" id="ARBA00022605"/>
    </source>
</evidence>
<evidence type="ECO:0000256" key="3">
    <source>
        <dbReference type="ARBA" id="ARBA00023315"/>
    </source>
</evidence>